<dbReference type="Proteomes" id="UP001218218">
    <property type="component" value="Unassembled WGS sequence"/>
</dbReference>
<dbReference type="AlphaFoldDB" id="A0AAD7AKX8"/>
<gene>
    <name evidence="2" type="ORF">DFH08DRAFT_844475</name>
</gene>
<dbReference type="EMBL" id="JARIHO010000005">
    <property type="protein sequence ID" value="KAJ7361534.1"/>
    <property type="molecule type" value="Genomic_DNA"/>
</dbReference>
<feature type="signal peptide" evidence="1">
    <location>
        <begin position="1"/>
        <end position="21"/>
    </location>
</feature>
<evidence type="ECO:0008006" key="4">
    <source>
        <dbReference type="Google" id="ProtNLM"/>
    </source>
</evidence>
<evidence type="ECO:0000256" key="1">
    <source>
        <dbReference type="SAM" id="SignalP"/>
    </source>
</evidence>
<sequence>MFSATTRIAAFISDFFPLLAAMGGRSRGRCAPLGTCSSLARDVLQQQAGCLGSVCLGRHSSRSAVRYLRSGSACSVSRASLGLGLGYCVKSSVCTEHQRL</sequence>
<evidence type="ECO:0000313" key="3">
    <source>
        <dbReference type="Proteomes" id="UP001218218"/>
    </source>
</evidence>
<comment type="caution">
    <text evidence="2">The sequence shown here is derived from an EMBL/GenBank/DDBJ whole genome shotgun (WGS) entry which is preliminary data.</text>
</comment>
<accession>A0AAD7AKX8</accession>
<feature type="chain" id="PRO_5042252685" description="Secreted protein" evidence="1">
    <location>
        <begin position="22"/>
        <end position="100"/>
    </location>
</feature>
<keyword evidence="1" id="KW-0732">Signal</keyword>
<keyword evidence="3" id="KW-1185">Reference proteome</keyword>
<evidence type="ECO:0000313" key="2">
    <source>
        <dbReference type="EMBL" id="KAJ7361534.1"/>
    </source>
</evidence>
<protein>
    <recommendedName>
        <fullName evidence="4">Secreted protein</fullName>
    </recommendedName>
</protein>
<organism evidence="2 3">
    <name type="scientific">Mycena albidolilacea</name>
    <dbReference type="NCBI Taxonomy" id="1033008"/>
    <lineage>
        <taxon>Eukaryota</taxon>
        <taxon>Fungi</taxon>
        <taxon>Dikarya</taxon>
        <taxon>Basidiomycota</taxon>
        <taxon>Agaricomycotina</taxon>
        <taxon>Agaricomycetes</taxon>
        <taxon>Agaricomycetidae</taxon>
        <taxon>Agaricales</taxon>
        <taxon>Marasmiineae</taxon>
        <taxon>Mycenaceae</taxon>
        <taxon>Mycena</taxon>
    </lineage>
</organism>
<reference evidence="2" key="1">
    <citation type="submission" date="2023-03" db="EMBL/GenBank/DDBJ databases">
        <title>Massive genome expansion in bonnet fungi (Mycena s.s.) driven by repeated elements and novel gene families across ecological guilds.</title>
        <authorList>
            <consortium name="Lawrence Berkeley National Laboratory"/>
            <person name="Harder C.B."/>
            <person name="Miyauchi S."/>
            <person name="Viragh M."/>
            <person name="Kuo A."/>
            <person name="Thoen E."/>
            <person name="Andreopoulos B."/>
            <person name="Lu D."/>
            <person name="Skrede I."/>
            <person name="Drula E."/>
            <person name="Henrissat B."/>
            <person name="Morin E."/>
            <person name="Kohler A."/>
            <person name="Barry K."/>
            <person name="LaButti K."/>
            <person name="Morin E."/>
            <person name="Salamov A."/>
            <person name="Lipzen A."/>
            <person name="Mereny Z."/>
            <person name="Hegedus B."/>
            <person name="Baldrian P."/>
            <person name="Stursova M."/>
            <person name="Weitz H."/>
            <person name="Taylor A."/>
            <person name="Grigoriev I.V."/>
            <person name="Nagy L.G."/>
            <person name="Martin F."/>
            <person name="Kauserud H."/>
        </authorList>
    </citation>
    <scope>NUCLEOTIDE SEQUENCE</scope>
    <source>
        <strain evidence="2">CBHHK002</strain>
    </source>
</reference>
<proteinExistence type="predicted"/>
<name>A0AAD7AKX8_9AGAR</name>